<comment type="caution">
    <text evidence="2">The sequence shown here is derived from an EMBL/GenBank/DDBJ whole genome shotgun (WGS) entry which is preliminary data.</text>
</comment>
<protein>
    <submittedName>
        <fullName evidence="2">Uncharacterized protein</fullName>
    </submittedName>
</protein>
<feature type="transmembrane region" description="Helical" evidence="1">
    <location>
        <begin position="160"/>
        <end position="181"/>
    </location>
</feature>
<proteinExistence type="predicted"/>
<reference evidence="2 3" key="1">
    <citation type="submission" date="2017-04" db="EMBL/GenBank/DDBJ databases">
        <title>Novel microbial lineages endemic to geothermal iron-oxide mats fill important gaps in the evolutionary history of Archaea.</title>
        <authorList>
            <person name="Jay Z.J."/>
            <person name="Beam J.P."/>
            <person name="Dlakic M."/>
            <person name="Rusch D.B."/>
            <person name="Kozubal M.A."/>
            <person name="Inskeep W.P."/>
        </authorList>
    </citation>
    <scope>NUCLEOTIDE SEQUENCE [LARGE SCALE GENOMIC DNA]</scope>
    <source>
        <strain evidence="2">OSP_D</strain>
    </source>
</reference>
<evidence type="ECO:0000313" key="3">
    <source>
        <dbReference type="Proteomes" id="UP000240880"/>
    </source>
</evidence>
<dbReference type="EMBL" id="NEXC01000078">
    <property type="protein sequence ID" value="PSN82381.1"/>
    <property type="molecule type" value="Genomic_DNA"/>
</dbReference>
<keyword evidence="1" id="KW-0812">Transmembrane</keyword>
<feature type="transmembrane region" description="Helical" evidence="1">
    <location>
        <begin position="108"/>
        <end position="125"/>
    </location>
</feature>
<evidence type="ECO:0000256" key="1">
    <source>
        <dbReference type="SAM" id="Phobius"/>
    </source>
</evidence>
<keyword evidence="1" id="KW-0472">Membrane</keyword>
<feature type="transmembrane region" description="Helical" evidence="1">
    <location>
        <begin position="77"/>
        <end position="96"/>
    </location>
</feature>
<gene>
    <name evidence="2" type="ORF">B9Q01_08185</name>
</gene>
<name>A0A2R6A7K9_9ARCH</name>
<feature type="transmembrane region" description="Helical" evidence="1">
    <location>
        <begin position="51"/>
        <end position="71"/>
    </location>
</feature>
<accession>A0A2R6A7K9</accession>
<sequence>MSSPLPPVAVGLFGLGTGYFVWGGTALAGYPKTKTPEFEKTMGQWGIWMPGFCQFFTGVYLFLGLTIFSAFQATPVLYMAALAFTVYGIHWFAMGWRRYVGADPTPDGFMAIAFLWVSILGAFVFFAAHDIPVAIVFVLLCLIYASEIPARLSNPAYSRLVAIFQVINGVWLMYLTFAFTADFALGYHLPV</sequence>
<evidence type="ECO:0000313" key="2">
    <source>
        <dbReference type="EMBL" id="PSN82381.1"/>
    </source>
</evidence>
<keyword evidence="1" id="KW-1133">Transmembrane helix</keyword>
<dbReference type="AlphaFoldDB" id="A0A2R6A7K9"/>
<feature type="transmembrane region" description="Helical" evidence="1">
    <location>
        <begin position="12"/>
        <end position="30"/>
    </location>
</feature>
<dbReference type="Proteomes" id="UP000240880">
    <property type="component" value="Unassembled WGS sequence"/>
</dbReference>
<organism evidence="2 3">
    <name type="scientific">Candidatus Marsarchaeota G1 archaeon OSP_D</name>
    <dbReference type="NCBI Taxonomy" id="1978155"/>
    <lineage>
        <taxon>Archaea</taxon>
        <taxon>Candidatus Marsarchaeota</taxon>
        <taxon>Candidatus Marsarchaeota group 1</taxon>
    </lineage>
</organism>